<comment type="caution">
    <text evidence="1">The sequence shown here is derived from an EMBL/GenBank/DDBJ whole genome shotgun (WGS) entry which is preliminary data.</text>
</comment>
<dbReference type="EMBL" id="BIFH01000013">
    <property type="protein sequence ID" value="GCD92400.1"/>
    <property type="molecule type" value="Genomic_DNA"/>
</dbReference>
<dbReference type="InterPro" id="IPR036661">
    <property type="entry name" value="Luciferase-like_sf"/>
</dbReference>
<protein>
    <submittedName>
        <fullName evidence="1">N5,N10-methylene tetrahydromethanopterin reductase</fullName>
    </submittedName>
</protein>
<gene>
    <name evidence="1" type="primary">hmd_1</name>
    <name evidence="1" type="ORF">EHYA_00038</name>
</gene>
<proteinExistence type="predicted"/>
<evidence type="ECO:0000313" key="2">
    <source>
        <dbReference type="Proteomes" id="UP000286931"/>
    </source>
</evidence>
<organism evidence="1 2">
    <name type="scientific">Embleya hyalina</name>
    <dbReference type="NCBI Taxonomy" id="516124"/>
    <lineage>
        <taxon>Bacteria</taxon>
        <taxon>Bacillati</taxon>
        <taxon>Actinomycetota</taxon>
        <taxon>Actinomycetes</taxon>
        <taxon>Kitasatosporales</taxon>
        <taxon>Streptomycetaceae</taxon>
        <taxon>Embleya</taxon>
    </lineage>
</organism>
<dbReference type="SUPFAM" id="SSF51679">
    <property type="entry name" value="Bacterial luciferase-like"/>
    <property type="match status" value="1"/>
</dbReference>
<dbReference type="Gene3D" id="3.20.20.30">
    <property type="entry name" value="Luciferase-like domain"/>
    <property type="match status" value="1"/>
</dbReference>
<reference evidence="1 2" key="1">
    <citation type="submission" date="2018-12" db="EMBL/GenBank/DDBJ databases">
        <title>Draft genome sequence of Embleya hyalina NBRC 13850T.</title>
        <authorList>
            <person name="Komaki H."/>
            <person name="Hosoyama A."/>
            <person name="Kimura A."/>
            <person name="Ichikawa N."/>
            <person name="Tamura T."/>
        </authorList>
    </citation>
    <scope>NUCLEOTIDE SEQUENCE [LARGE SCALE GENOMIC DNA]</scope>
    <source>
        <strain evidence="1 2">NBRC 13850</strain>
    </source>
</reference>
<dbReference type="GO" id="GO:0016705">
    <property type="term" value="F:oxidoreductase activity, acting on paired donors, with incorporation or reduction of molecular oxygen"/>
    <property type="evidence" value="ECO:0007669"/>
    <property type="project" value="InterPro"/>
</dbReference>
<accession>A0A401YCT5</accession>
<dbReference type="Proteomes" id="UP000286931">
    <property type="component" value="Unassembled WGS sequence"/>
</dbReference>
<evidence type="ECO:0000313" key="1">
    <source>
        <dbReference type="EMBL" id="GCD92400.1"/>
    </source>
</evidence>
<sequence>MGGPSRTPGEAASALEEAVDVIRPMWSDERSVRHAGRHYHLAGVHPGPRPVHPMGRIDEGAAEVGREPATVRRVRNVFGTVTDGPSGGFLTGPPRQWTDELTEPAVEFGMDTLVFGTEADDPAPYHRRAVEIAPAVRETVARHRARPRPVEVIHAGPTGTAWSRSTGERVNG</sequence>
<keyword evidence="2" id="KW-1185">Reference proteome</keyword>
<dbReference type="AlphaFoldDB" id="A0A401YCT5"/>
<name>A0A401YCT5_9ACTN</name>